<comment type="function">
    <text evidence="1">Site-specific tyrosine recombinase, which acts by catalyzing the cutting and rejoining of the recombining DNA molecules.</text>
</comment>
<dbReference type="PANTHER" id="PTHR30349">
    <property type="entry name" value="PHAGE INTEGRASE-RELATED"/>
    <property type="match status" value="1"/>
</dbReference>
<dbReference type="Pfam" id="PF02899">
    <property type="entry name" value="Phage_int_SAM_1"/>
    <property type="match status" value="1"/>
</dbReference>
<keyword evidence="5" id="KW-0233">DNA recombination</keyword>
<protein>
    <submittedName>
        <fullName evidence="9">Tyrosine-type recombinase/integrase</fullName>
    </submittedName>
</protein>
<dbReference type="InterPro" id="IPR004107">
    <property type="entry name" value="Integrase_SAM-like_N"/>
</dbReference>
<evidence type="ECO:0000256" key="6">
    <source>
        <dbReference type="PROSITE-ProRule" id="PRU01248"/>
    </source>
</evidence>
<sequence length="299" mass="34749">MAVCSIYYIVRILSEDENVKARRITKETTAGFERYLHQEEKSRGTVDKYVRDVKAFAVWLAGEQVSREKAADWKEHLLNEGRAPVTVNSMIAAVNTFFRFMGWDDCRVKSLRLQKRFFRENERELTKPEYERLLKAAYDQGKERLGLLMETMCATGIRVSEVRYITTEAIKKGRAEISMKGKHRVILIPDKLCRKLRKYVVRTKRGDGEIFTGRNGQSLDRRQIWAEMKALCKIAGIAAEKVFPHNLRHLFARSFYQVFQNIVSLADVLGHSSIETTRIYLISTEEEHIKKIARLDLVL</sequence>
<dbReference type="InterPro" id="IPR002104">
    <property type="entry name" value="Integrase_catalytic"/>
</dbReference>
<dbReference type="Pfam" id="PF00589">
    <property type="entry name" value="Phage_integrase"/>
    <property type="match status" value="1"/>
</dbReference>
<dbReference type="Gene3D" id="1.10.150.130">
    <property type="match status" value="1"/>
</dbReference>
<evidence type="ECO:0000259" key="7">
    <source>
        <dbReference type="PROSITE" id="PS51898"/>
    </source>
</evidence>
<dbReference type="PROSITE" id="PS51900">
    <property type="entry name" value="CB"/>
    <property type="match status" value="1"/>
</dbReference>
<evidence type="ECO:0000313" key="9">
    <source>
        <dbReference type="EMBL" id="HIU96533.1"/>
    </source>
</evidence>
<dbReference type="InterPro" id="IPR050090">
    <property type="entry name" value="Tyrosine_recombinase_XerCD"/>
</dbReference>
<evidence type="ECO:0000259" key="8">
    <source>
        <dbReference type="PROSITE" id="PS51900"/>
    </source>
</evidence>
<comment type="caution">
    <text evidence="9">The sequence shown here is derived from an EMBL/GenBank/DDBJ whole genome shotgun (WGS) entry which is preliminary data.</text>
</comment>
<evidence type="ECO:0000256" key="1">
    <source>
        <dbReference type="ARBA" id="ARBA00003283"/>
    </source>
</evidence>
<dbReference type="GO" id="GO:0015074">
    <property type="term" value="P:DNA integration"/>
    <property type="evidence" value="ECO:0007669"/>
    <property type="project" value="UniProtKB-KW"/>
</dbReference>
<evidence type="ECO:0000256" key="4">
    <source>
        <dbReference type="ARBA" id="ARBA00023125"/>
    </source>
</evidence>
<feature type="domain" description="Tyr recombinase" evidence="7">
    <location>
        <begin position="120"/>
        <end position="294"/>
    </location>
</feature>
<feature type="domain" description="Core-binding (CB)" evidence="8">
    <location>
        <begin position="23"/>
        <end position="102"/>
    </location>
</feature>
<evidence type="ECO:0000256" key="2">
    <source>
        <dbReference type="ARBA" id="ARBA00008857"/>
    </source>
</evidence>
<organism evidence="9 10">
    <name type="scientific">Candidatus Allocopromorpha excrementipullorum</name>
    <dbReference type="NCBI Taxonomy" id="2840743"/>
    <lineage>
        <taxon>Bacteria</taxon>
        <taxon>Bacillati</taxon>
        <taxon>Bacillota</taxon>
        <taxon>Clostridia</taxon>
        <taxon>Eubacteriales</taxon>
        <taxon>Eubacteriaceae</taxon>
        <taxon>Eubacteriaceae incertae sedis</taxon>
        <taxon>Candidatus Allocopromorpha</taxon>
    </lineage>
</organism>
<dbReference type="GO" id="GO:0003677">
    <property type="term" value="F:DNA binding"/>
    <property type="evidence" value="ECO:0007669"/>
    <property type="project" value="UniProtKB-UniRule"/>
</dbReference>
<evidence type="ECO:0000313" key="10">
    <source>
        <dbReference type="Proteomes" id="UP000824130"/>
    </source>
</evidence>
<reference evidence="9" key="2">
    <citation type="journal article" date="2021" name="PeerJ">
        <title>Extensive microbial diversity within the chicken gut microbiome revealed by metagenomics and culture.</title>
        <authorList>
            <person name="Gilroy R."/>
            <person name="Ravi A."/>
            <person name="Getino M."/>
            <person name="Pursley I."/>
            <person name="Horton D.L."/>
            <person name="Alikhan N.F."/>
            <person name="Baker D."/>
            <person name="Gharbi K."/>
            <person name="Hall N."/>
            <person name="Watson M."/>
            <person name="Adriaenssens E.M."/>
            <person name="Foster-Nyarko E."/>
            <person name="Jarju S."/>
            <person name="Secka A."/>
            <person name="Antonio M."/>
            <person name="Oren A."/>
            <person name="Chaudhuri R.R."/>
            <person name="La Ragione R."/>
            <person name="Hildebrand F."/>
            <person name="Pallen M.J."/>
        </authorList>
    </citation>
    <scope>NUCLEOTIDE SEQUENCE</scope>
    <source>
        <strain evidence="9">ChiSjej4B22-8349</strain>
    </source>
</reference>
<proteinExistence type="inferred from homology"/>
<dbReference type="PROSITE" id="PS51898">
    <property type="entry name" value="TYR_RECOMBINASE"/>
    <property type="match status" value="1"/>
</dbReference>
<dbReference type="Gene3D" id="1.10.443.10">
    <property type="entry name" value="Intergrase catalytic core"/>
    <property type="match status" value="1"/>
</dbReference>
<dbReference type="PANTHER" id="PTHR30349:SF89">
    <property type="entry name" value="INTEGRASE_RECOMBINASE"/>
    <property type="match status" value="1"/>
</dbReference>
<name>A0A9D1SUT7_9FIRM</name>
<evidence type="ECO:0000256" key="5">
    <source>
        <dbReference type="ARBA" id="ARBA00023172"/>
    </source>
</evidence>
<gene>
    <name evidence="9" type="ORF">IAD25_07510</name>
</gene>
<evidence type="ECO:0000256" key="3">
    <source>
        <dbReference type="ARBA" id="ARBA00022908"/>
    </source>
</evidence>
<reference evidence="9" key="1">
    <citation type="submission" date="2020-10" db="EMBL/GenBank/DDBJ databases">
        <authorList>
            <person name="Gilroy R."/>
        </authorList>
    </citation>
    <scope>NUCLEOTIDE SEQUENCE</scope>
    <source>
        <strain evidence="9">ChiSjej4B22-8349</strain>
    </source>
</reference>
<dbReference type="InterPro" id="IPR010998">
    <property type="entry name" value="Integrase_recombinase_N"/>
</dbReference>
<dbReference type="GO" id="GO:0006310">
    <property type="term" value="P:DNA recombination"/>
    <property type="evidence" value="ECO:0007669"/>
    <property type="project" value="UniProtKB-KW"/>
</dbReference>
<accession>A0A9D1SUT7</accession>
<dbReference type="SUPFAM" id="SSF56349">
    <property type="entry name" value="DNA breaking-rejoining enzymes"/>
    <property type="match status" value="1"/>
</dbReference>
<dbReference type="Proteomes" id="UP000824130">
    <property type="component" value="Unassembled WGS sequence"/>
</dbReference>
<dbReference type="EMBL" id="DVOB01000160">
    <property type="protein sequence ID" value="HIU96533.1"/>
    <property type="molecule type" value="Genomic_DNA"/>
</dbReference>
<dbReference type="InterPro" id="IPR013762">
    <property type="entry name" value="Integrase-like_cat_sf"/>
</dbReference>
<dbReference type="InterPro" id="IPR044068">
    <property type="entry name" value="CB"/>
</dbReference>
<keyword evidence="3" id="KW-0229">DNA integration</keyword>
<dbReference type="AlphaFoldDB" id="A0A9D1SUT7"/>
<dbReference type="InterPro" id="IPR011010">
    <property type="entry name" value="DNA_brk_join_enz"/>
</dbReference>
<keyword evidence="4 6" id="KW-0238">DNA-binding</keyword>
<comment type="similarity">
    <text evidence="2">Belongs to the 'phage' integrase family.</text>
</comment>